<dbReference type="InterPro" id="IPR050553">
    <property type="entry name" value="Thioredoxin_ResA/DsbE_sf"/>
</dbReference>
<evidence type="ECO:0000259" key="1">
    <source>
        <dbReference type="PROSITE" id="PS51352"/>
    </source>
</evidence>
<sequence>MKILKFTSILFTITMLLCSCKQEEKKAKMDSIFVSKYMNIDEEVVLEDKYLVVDFWATWCVPCIKGFDDFDALASSNEFKDIANFVLLAEEPEAKLNRRLNGRTFNSVKLAIDSLTTNDKGKMVGKTFTKYDVPYLPFSIVFDPNGKKLWSGSTKELNPNFLKGIIDGKDDSETQNTLTNTSKKSKKIDLDTIAGDHYTIITGRTYTDAPYGSIAKDQSSYNLQSVSLTQLIKDLTGKVDYAIVSNKNLDTIYYKVNYKGDIEALEAPFQTLANKLFEHHNIKTENFTKLTEVYELKVKNKTLLQKAETLQKEDGHGGWDADNGRIFSINEPINQLVKLLNETVPAPIILGDGFDTTIDYDFDIQLSDIADMEKLMDILENSYGLTLEKKTKEGEYIEVEI</sequence>
<dbReference type="PROSITE" id="PS51257">
    <property type="entry name" value="PROKAR_LIPOPROTEIN"/>
    <property type="match status" value="1"/>
</dbReference>
<proteinExistence type="predicted"/>
<dbReference type="InterPro" id="IPR036249">
    <property type="entry name" value="Thioredoxin-like_sf"/>
</dbReference>
<feature type="domain" description="Thioredoxin" evidence="1">
    <location>
        <begin position="18"/>
        <end position="171"/>
    </location>
</feature>
<dbReference type="SUPFAM" id="SSF52833">
    <property type="entry name" value="Thioredoxin-like"/>
    <property type="match status" value="1"/>
</dbReference>
<dbReference type="PANTHER" id="PTHR42852:SF13">
    <property type="entry name" value="PROTEIN DIPZ"/>
    <property type="match status" value="1"/>
</dbReference>
<reference evidence="2 3" key="1">
    <citation type="journal article" date="2018" name="Nat. Biotechnol.">
        <title>A standardized bacterial taxonomy based on genome phylogeny substantially revises the tree of life.</title>
        <authorList>
            <person name="Parks D.H."/>
            <person name="Chuvochina M."/>
            <person name="Waite D.W."/>
            <person name="Rinke C."/>
            <person name="Skarshewski A."/>
            <person name="Chaumeil P.A."/>
            <person name="Hugenholtz P."/>
        </authorList>
    </citation>
    <scope>NUCLEOTIDE SEQUENCE [LARGE SCALE GENOMIC DNA]</scope>
    <source>
        <strain evidence="2">UBA10227</strain>
    </source>
</reference>
<dbReference type="CDD" id="cd02966">
    <property type="entry name" value="TlpA_like_family"/>
    <property type="match status" value="1"/>
</dbReference>
<comment type="caution">
    <text evidence="2">The sequence shown here is derived from an EMBL/GenBank/DDBJ whole genome shotgun (WGS) entry which is preliminary data.</text>
</comment>
<dbReference type="InterPro" id="IPR013766">
    <property type="entry name" value="Thioredoxin_domain"/>
</dbReference>
<dbReference type="Proteomes" id="UP000263268">
    <property type="component" value="Unassembled WGS sequence"/>
</dbReference>
<name>A0A3D6BTT8_9FLAO</name>
<dbReference type="AlphaFoldDB" id="A0A3D6BTT8"/>
<accession>A0A3D6BTT8</accession>
<protein>
    <recommendedName>
        <fullName evidence="1">Thioredoxin domain-containing protein</fullName>
    </recommendedName>
</protein>
<dbReference type="EMBL" id="DPRK01000223">
    <property type="protein sequence ID" value="HCY82660.1"/>
    <property type="molecule type" value="Genomic_DNA"/>
</dbReference>
<dbReference type="Gene3D" id="3.40.30.10">
    <property type="entry name" value="Glutaredoxin"/>
    <property type="match status" value="1"/>
</dbReference>
<organism evidence="2 3">
    <name type="scientific">Xanthomarina gelatinilytica</name>
    <dbReference type="NCBI Taxonomy" id="1137281"/>
    <lineage>
        <taxon>Bacteria</taxon>
        <taxon>Pseudomonadati</taxon>
        <taxon>Bacteroidota</taxon>
        <taxon>Flavobacteriia</taxon>
        <taxon>Flavobacteriales</taxon>
        <taxon>Flavobacteriaceae</taxon>
        <taxon>Xanthomarina</taxon>
    </lineage>
</organism>
<dbReference type="PANTHER" id="PTHR42852">
    <property type="entry name" value="THIOL:DISULFIDE INTERCHANGE PROTEIN DSBE"/>
    <property type="match status" value="1"/>
</dbReference>
<evidence type="ECO:0000313" key="2">
    <source>
        <dbReference type="EMBL" id="HCY82660.1"/>
    </source>
</evidence>
<gene>
    <name evidence="2" type="ORF">DHV22_14240</name>
</gene>
<dbReference type="PROSITE" id="PS51352">
    <property type="entry name" value="THIOREDOXIN_2"/>
    <property type="match status" value="1"/>
</dbReference>
<evidence type="ECO:0000313" key="3">
    <source>
        <dbReference type="Proteomes" id="UP000263268"/>
    </source>
</evidence>